<evidence type="ECO:0000313" key="14">
    <source>
        <dbReference type="Proteomes" id="UP000001473"/>
    </source>
</evidence>
<comment type="subcellular location">
    <subcellularLocation>
        <location evidence="1">Cell membrane</location>
        <topology evidence="1">Multi-pass membrane protein</topology>
    </subcellularLocation>
</comment>
<dbReference type="Gene3D" id="3.40.50.1000">
    <property type="entry name" value="HAD superfamily/HAD-like"/>
    <property type="match status" value="1"/>
</dbReference>
<keyword evidence="7" id="KW-0460">Magnesium</keyword>
<keyword evidence="9 11" id="KW-1133">Transmembrane helix</keyword>
<evidence type="ECO:0000256" key="9">
    <source>
        <dbReference type="ARBA" id="ARBA00022989"/>
    </source>
</evidence>
<dbReference type="eggNOG" id="COG2217">
    <property type="taxonomic scope" value="Bacteria"/>
</dbReference>
<dbReference type="PRINTS" id="PR00121">
    <property type="entry name" value="NAKATPASE"/>
</dbReference>
<keyword evidence="3 11" id="KW-0812">Transmembrane</keyword>
<evidence type="ECO:0000256" key="8">
    <source>
        <dbReference type="ARBA" id="ARBA00022967"/>
    </source>
</evidence>
<comment type="similarity">
    <text evidence="2 11">Belongs to the cation transport ATPase (P-type) (TC 3.A.3) family. Type IB subfamily.</text>
</comment>
<evidence type="ECO:0000256" key="1">
    <source>
        <dbReference type="ARBA" id="ARBA00004651"/>
    </source>
</evidence>
<keyword evidence="8" id="KW-1278">Translocase</keyword>
<evidence type="ECO:0000256" key="11">
    <source>
        <dbReference type="RuleBase" id="RU362081"/>
    </source>
</evidence>
<evidence type="ECO:0000313" key="13">
    <source>
        <dbReference type="EMBL" id="ACR17225.1"/>
    </source>
</evidence>
<gene>
    <name evidence="13" type="ordered locus">ckrop_0448</name>
</gene>
<dbReference type="InterPro" id="IPR023214">
    <property type="entry name" value="HAD_sf"/>
</dbReference>
<keyword evidence="14" id="KW-1185">Reference proteome</keyword>
<evidence type="ECO:0000256" key="10">
    <source>
        <dbReference type="ARBA" id="ARBA00023136"/>
    </source>
</evidence>
<dbReference type="Pfam" id="PF00122">
    <property type="entry name" value="E1-E2_ATPase"/>
    <property type="match status" value="1"/>
</dbReference>
<reference evidence="13 14" key="1">
    <citation type="journal article" date="2008" name="J. Biotechnol.">
        <title>Ultrafast pyrosequencing of Corynebacterium kroppenstedtii DSM44385 revealed insights into the physiology of a lipophilic corynebacterium that lacks mycolic acids.</title>
        <authorList>
            <person name="Tauch A."/>
            <person name="Schneider J."/>
            <person name="Szczepanowski R."/>
            <person name="Tilker A."/>
            <person name="Viehoever P."/>
            <person name="Gartemann K.-H."/>
            <person name="Arnold W."/>
            <person name="Blom J."/>
            <person name="Brinkrolf K."/>
            <person name="Brune I."/>
            <person name="Goetker S."/>
            <person name="Weisshaar B."/>
            <person name="Goesmann A."/>
            <person name="Droege M."/>
            <person name="Puehler A."/>
        </authorList>
    </citation>
    <scope>NUCLEOTIDE SEQUENCE [LARGE SCALE GENOMIC DNA]</scope>
    <source>
        <strain evidence="14">DSM 44385 / JCM 11950 / CIP 105744 / CCUG 35717</strain>
    </source>
</reference>
<keyword evidence="10 11" id="KW-0472">Membrane</keyword>
<evidence type="ECO:0000256" key="6">
    <source>
        <dbReference type="ARBA" id="ARBA00022840"/>
    </source>
</evidence>
<dbReference type="InterPro" id="IPR059000">
    <property type="entry name" value="ATPase_P-type_domA"/>
</dbReference>
<evidence type="ECO:0000256" key="3">
    <source>
        <dbReference type="ARBA" id="ARBA00022692"/>
    </source>
</evidence>
<protein>
    <submittedName>
        <fullName evidence="13">Putative cadmium-transporting ATPase</fullName>
    </submittedName>
</protein>
<dbReference type="GO" id="GO:0005524">
    <property type="term" value="F:ATP binding"/>
    <property type="evidence" value="ECO:0007669"/>
    <property type="project" value="UniProtKB-UniRule"/>
</dbReference>
<dbReference type="SUPFAM" id="SSF81665">
    <property type="entry name" value="Calcium ATPase, transmembrane domain M"/>
    <property type="match status" value="1"/>
</dbReference>
<sequence>MWWTLFIACYLAGGWNPLISALQAIKNKKLDVDLLMIVAAIVAAAIGQILDGALLIVIFAISGALEVIVTQRTAHSISSLLSLAPEQSNLLNDDGTTRVVNSKELQVGQRILIYPGQRIGGDGIVVDGVSEVDQQAVTGESVPVLRKVGDEVLSGTMNGTGTLTVEISRPASDTVIARIVSLVEEASNTKARTQVFIEKVEQLYSVGVIIGTLIVLFLPIVLLDYSFEQALLRAIVFMIVASPCAVVLSTMPPLLASIANAGRHGVLVKTATVMESIGHSSIIAFDKTGTLTQGAPDVTNVVPAEGYDADTVIRFAAAVERFSEHPLGQAIVRAAEARAITITNATNFRAIPGQGVEGVVEGHTVTVRRADEKSATAGTDVIVTKDDAQVGTIMLVDKIRPGAARAIDDVNAVAPGGLMLLTGDNASAASTVARHIDLGSIHTELLPENKAHIVAELERDDHRVLFVGDGINDAPGLMAASTGIAMGRRGSNLALEAADAVIVYDDLSAVAPLIKLSRRARRYVVANLCIAAAVIITLVTWDLLGTLPLPLAVAGHESSTVIVAVNGIRLLRKSVWED</sequence>
<keyword evidence="11" id="KW-1003">Cell membrane</keyword>
<dbReference type="PROSITE" id="PS00154">
    <property type="entry name" value="ATPASE_E1_E2"/>
    <property type="match status" value="1"/>
</dbReference>
<dbReference type="Gene3D" id="2.70.150.10">
    <property type="entry name" value="Calcium-transporting ATPase, cytoplasmic transduction domain A"/>
    <property type="match status" value="1"/>
</dbReference>
<keyword evidence="5 11" id="KW-0547">Nucleotide-binding</keyword>
<evidence type="ECO:0000256" key="7">
    <source>
        <dbReference type="ARBA" id="ARBA00022842"/>
    </source>
</evidence>
<dbReference type="GO" id="GO:0019829">
    <property type="term" value="F:ATPase-coupled monoatomic cation transmembrane transporter activity"/>
    <property type="evidence" value="ECO:0007669"/>
    <property type="project" value="InterPro"/>
</dbReference>
<dbReference type="Proteomes" id="UP000001473">
    <property type="component" value="Chromosome"/>
</dbReference>
<accession>C4LHC0</accession>
<feature type="transmembrane region" description="Helical" evidence="11">
    <location>
        <begin position="523"/>
        <end position="541"/>
    </location>
</feature>
<dbReference type="InterPro" id="IPR001757">
    <property type="entry name" value="P_typ_ATPase"/>
</dbReference>
<name>C4LHC0_CORK4</name>
<dbReference type="PANTHER" id="PTHR43079">
    <property type="entry name" value="PROBABLE CADMIUM/ZINC-TRANSPORTING ATPASE HMA1"/>
    <property type="match status" value="1"/>
</dbReference>
<dbReference type="InterPro" id="IPR051949">
    <property type="entry name" value="Cation_Transport_ATPase"/>
</dbReference>
<keyword evidence="6 11" id="KW-0067">ATP-binding</keyword>
<dbReference type="FunFam" id="2.70.150.10:FF:000002">
    <property type="entry name" value="Copper-transporting ATPase 1, putative"/>
    <property type="match status" value="1"/>
</dbReference>
<feature type="transmembrane region" description="Helical" evidence="11">
    <location>
        <begin position="34"/>
        <end position="62"/>
    </location>
</feature>
<evidence type="ECO:0000256" key="2">
    <source>
        <dbReference type="ARBA" id="ARBA00006024"/>
    </source>
</evidence>
<dbReference type="SUPFAM" id="SSF56784">
    <property type="entry name" value="HAD-like"/>
    <property type="match status" value="1"/>
</dbReference>
<dbReference type="Gene3D" id="3.40.1110.10">
    <property type="entry name" value="Calcium-transporting ATPase, cytoplasmic domain N"/>
    <property type="match status" value="1"/>
</dbReference>
<dbReference type="InterPro" id="IPR018303">
    <property type="entry name" value="ATPase_P-typ_P_site"/>
</dbReference>
<dbReference type="NCBIfam" id="TIGR01494">
    <property type="entry name" value="ATPase_P-type"/>
    <property type="match status" value="1"/>
</dbReference>
<dbReference type="InterPro" id="IPR027256">
    <property type="entry name" value="P-typ_ATPase_IB"/>
</dbReference>
<dbReference type="STRING" id="645127.ckrop_0448"/>
<dbReference type="PRINTS" id="PR00119">
    <property type="entry name" value="CATATPASE"/>
</dbReference>
<dbReference type="EMBL" id="CP001620">
    <property type="protein sequence ID" value="ACR17225.1"/>
    <property type="molecule type" value="Genomic_DNA"/>
</dbReference>
<dbReference type="NCBIfam" id="TIGR01512">
    <property type="entry name" value="ATPase-IB2_Cd"/>
    <property type="match status" value="1"/>
</dbReference>
<feature type="domain" description="P-type ATPase A" evidence="12">
    <location>
        <begin position="83"/>
        <end position="184"/>
    </location>
</feature>
<evidence type="ECO:0000256" key="4">
    <source>
        <dbReference type="ARBA" id="ARBA00022723"/>
    </source>
</evidence>
<organism evidence="13 14">
    <name type="scientific">Corynebacterium kroppenstedtii (strain DSM 44385 / JCM 11950 / CIP 105744 / CCUG 35717)</name>
    <dbReference type="NCBI Taxonomy" id="645127"/>
    <lineage>
        <taxon>Bacteria</taxon>
        <taxon>Bacillati</taxon>
        <taxon>Actinomycetota</taxon>
        <taxon>Actinomycetes</taxon>
        <taxon>Mycobacteriales</taxon>
        <taxon>Corynebacteriaceae</taxon>
        <taxon>Corynebacterium</taxon>
    </lineage>
</organism>
<feature type="transmembrane region" description="Helical" evidence="11">
    <location>
        <begin position="203"/>
        <end position="222"/>
    </location>
</feature>
<dbReference type="SUPFAM" id="SSF81653">
    <property type="entry name" value="Calcium ATPase, transduction domain A"/>
    <property type="match status" value="1"/>
</dbReference>
<dbReference type="GO" id="GO:0046872">
    <property type="term" value="F:metal ion binding"/>
    <property type="evidence" value="ECO:0007669"/>
    <property type="project" value="UniProtKB-KW"/>
</dbReference>
<dbReference type="Pfam" id="PF00702">
    <property type="entry name" value="Hydrolase"/>
    <property type="match status" value="1"/>
</dbReference>
<evidence type="ECO:0000259" key="12">
    <source>
        <dbReference type="Pfam" id="PF00122"/>
    </source>
</evidence>
<dbReference type="AlphaFoldDB" id="C4LHC0"/>
<dbReference type="RefSeq" id="WP_012731113.1">
    <property type="nucleotide sequence ID" value="NC_012704.1"/>
</dbReference>
<dbReference type="GO" id="GO:0016887">
    <property type="term" value="F:ATP hydrolysis activity"/>
    <property type="evidence" value="ECO:0007669"/>
    <property type="project" value="InterPro"/>
</dbReference>
<dbReference type="GO" id="GO:0005886">
    <property type="term" value="C:plasma membrane"/>
    <property type="evidence" value="ECO:0007669"/>
    <property type="project" value="UniProtKB-SubCell"/>
</dbReference>
<feature type="transmembrane region" description="Helical" evidence="11">
    <location>
        <begin position="234"/>
        <end position="255"/>
    </location>
</feature>
<dbReference type="InterPro" id="IPR023299">
    <property type="entry name" value="ATPase_P-typ_cyto_dom_N"/>
</dbReference>
<dbReference type="InterPro" id="IPR036412">
    <property type="entry name" value="HAD-like_sf"/>
</dbReference>
<dbReference type="PANTHER" id="PTHR43079:SF1">
    <property type="entry name" value="CADMIUM_ZINC-TRANSPORTING ATPASE HMA1, CHLOROPLASTIC-RELATED"/>
    <property type="match status" value="1"/>
</dbReference>
<keyword evidence="4 11" id="KW-0479">Metal-binding</keyword>
<dbReference type="InterPro" id="IPR023298">
    <property type="entry name" value="ATPase_P-typ_TM_dom_sf"/>
</dbReference>
<proteinExistence type="inferred from homology"/>
<dbReference type="InterPro" id="IPR008250">
    <property type="entry name" value="ATPase_P-typ_transduc_dom_A_sf"/>
</dbReference>
<evidence type="ECO:0000256" key="5">
    <source>
        <dbReference type="ARBA" id="ARBA00022741"/>
    </source>
</evidence>
<dbReference type="HOGENOM" id="CLU_001771_6_3_11"/>
<dbReference type="NCBIfam" id="TIGR01525">
    <property type="entry name" value="ATPase-IB_hvy"/>
    <property type="match status" value="1"/>
</dbReference>
<dbReference type="KEGG" id="ckp:ckrop_0448"/>